<dbReference type="PANTHER" id="PTHR43316:SF3">
    <property type="entry name" value="HALOACID DEHALOGENASE, TYPE II (AFU_ORTHOLOGUE AFUA_2G07750)-RELATED"/>
    <property type="match status" value="1"/>
</dbReference>
<dbReference type="PRINTS" id="PR00413">
    <property type="entry name" value="HADHALOGNASE"/>
</dbReference>
<dbReference type="InterPro" id="IPR023214">
    <property type="entry name" value="HAD_sf"/>
</dbReference>
<dbReference type="AlphaFoldDB" id="A0A427H873"/>
<protein>
    <submittedName>
        <fullName evidence="2">HAD family hydrolase</fullName>
    </submittedName>
</protein>
<evidence type="ECO:0000256" key="1">
    <source>
        <dbReference type="ARBA" id="ARBA00022801"/>
    </source>
</evidence>
<dbReference type="Pfam" id="PF00702">
    <property type="entry name" value="Hydrolase"/>
    <property type="match status" value="1"/>
</dbReference>
<sequence length="205" mass="22626">MPVKAVIFDAFGTLLRIQDGRHPYRQLLTIGRANGRQPRPDDASVLMESRMTLTQAAAHLEIPASPEELAFLERVLVQEIAGIEPYPDGPPAVKLLQRMDVRVGVCSNLAYPYREAVLRCYPDLDAYAFSCDLGVMKPDPAIYRWSCNQLGAEPGATWMVGDSMRCDRDGPEAAGIRGFFLERANTSGDYTELESFAVAALTLET</sequence>
<comment type="caution">
    <text evidence="2">The sequence shown here is derived from an EMBL/GenBank/DDBJ whole genome shotgun (WGS) entry which is preliminary data.</text>
</comment>
<dbReference type="SUPFAM" id="SSF56784">
    <property type="entry name" value="HAD-like"/>
    <property type="match status" value="1"/>
</dbReference>
<keyword evidence="1 2" id="KW-0378">Hydrolase</keyword>
<name>A0A427H873_ECTOL</name>
<dbReference type="Gene3D" id="3.40.50.1000">
    <property type="entry name" value="HAD superfamily/HAD-like"/>
    <property type="match status" value="1"/>
</dbReference>
<dbReference type="PANTHER" id="PTHR43316">
    <property type="entry name" value="HYDROLASE, HALOACID DELAHOGENASE-RELATED"/>
    <property type="match status" value="1"/>
</dbReference>
<dbReference type="InterPro" id="IPR051540">
    <property type="entry name" value="S-2-haloacid_dehalogenase"/>
</dbReference>
<dbReference type="EMBL" id="RHRS01000090">
    <property type="protein sequence ID" value="RRW28834.1"/>
    <property type="molecule type" value="Genomic_DNA"/>
</dbReference>
<dbReference type="InterPro" id="IPR006439">
    <property type="entry name" value="HAD-SF_hydro_IA"/>
</dbReference>
<accession>A0A427H873</accession>
<gene>
    <name evidence="2" type="ORF">EGJ44_21200</name>
</gene>
<reference evidence="2 3" key="1">
    <citation type="submission" date="2018-10" db="EMBL/GenBank/DDBJ databases">
        <title>Transmission dynamics of multidrug resistant bacteria on intensive care unit surfaces.</title>
        <authorList>
            <person name="D'Souza A.W."/>
            <person name="Potter R.F."/>
            <person name="Wallace M."/>
            <person name="Shupe A."/>
            <person name="Patel S."/>
            <person name="Sun S."/>
            <person name="Gul D."/>
            <person name="Kwon J.H."/>
            <person name="Andleeb S."/>
            <person name="Burnham C.-A.D."/>
            <person name="Dantas G."/>
        </authorList>
    </citation>
    <scope>NUCLEOTIDE SEQUENCE [LARGE SCALE GENOMIC DNA]</scope>
    <source>
        <strain evidence="2 3">PO_271</strain>
    </source>
</reference>
<dbReference type="RefSeq" id="WP_125875158.1">
    <property type="nucleotide sequence ID" value="NZ_RHRS01000090.1"/>
</dbReference>
<proteinExistence type="predicted"/>
<dbReference type="SFLD" id="SFLDS00003">
    <property type="entry name" value="Haloacid_Dehalogenase"/>
    <property type="match status" value="1"/>
</dbReference>
<dbReference type="GO" id="GO:0016787">
    <property type="term" value="F:hydrolase activity"/>
    <property type="evidence" value="ECO:0007669"/>
    <property type="project" value="UniProtKB-KW"/>
</dbReference>
<evidence type="ECO:0000313" key="3">
    <source>
        <dbReference type="Proteomes" id="UP000272833"/>
    </source>
</evidence>
<evidence type="ECO:0000313" key="2">
    <source>
        <dbReference type="EMBL" id="RRW28834.1"/>
    </source>
</evidence>
<organism evidence="2 3">
    <name type="scientific">Ectopseudomonas oleovorans</name>
    <name type="common">Pseudomonas oleovorans</name>
    <dbReference type="NCBI Taxonomy" id="301"/>
    <lineage>
        <taxon>Bacteria</taxon>
        <taxon>Pseudomonadati</taxon>
        <taxon>Pseudomonadota</taxon>
        <taxon>Gammaproteobacteria</taxon>
        <taxon>Pseudomonadales</taxon>
        <taxon>Pseudomonadaceae</taxon>
        <taxon>Ectopseudomonas</taxon>
    </lineage>
</organism>
<dbReference type="SFLD" id="SFLDG01129">
    <property type="entry name" value="C1.5:_HAD__Beta-PGM__Phosphata"/>
    <property type="match status" value="1"/>
</dbReference>
<dbReference type="InterPro" id="IPR036412">
    <property type="entry name" value="HAD-like_sf"/>
</dbReference>
<dbReference type="Proteomes" id="UP000272833">
    <property type="component" value="Unassembled WGS sequence"/>
</dbReference>